<evidence type="ECO:0000313" key="2">
    <source>
        <dbReference type="EMBL" id="OGZ60740.1"/>
    </source>
</evidence>
<dbReference type="AlphaFoldDB" id="A0A1G2HEM4"/>
<dbReference type="EMBL" id="MHOH01000014">
    <property type="protein sequence ID" value="OGZ60740.1"/>
    <property type="molecule type" value="Genomic_DNA"/>
</dbReference>
<organism evidence="2 3">
    <name type="scientific">Candidatus Spechtbacteria bacterium RIFCSPLOWO2_01_FULL_43_12</name>
    <dbReference type="NCBI Taxonomy" id="1802162"/>
    <lineage>
        <taxon>Bacteria</taxon>
        <taxon>Candidatus Spechtiibacteriota</taxon>
    </lineage>
</organism>
<dbReference type="Proteomes" id="UP000178835">
    <property type="component" value="Unassembled WGS sequence"/>
</dbReference>
<protein>
    <submittedName>
        <fullName evidence="2">Uncharacterized protein</fullName>
    </submittedName>
</protein>
<accession>A0A1G2HEM4</accession>
<evidence type="ECO:0000256" key="1">
    <source>
        <dbReference type="SAM" id="MobiDB-lite"/>
    </source>
</evidence>
<reference evidence="2 3" key="1">
    <citation type="journal article" date="2016" name="Nat. Commun.">
        <title>Thousands of microbial genomes shed light on interconnected biogeochemical processes in an aquifer system.</title>
        <authorList>
            <person name="Anantharaman K."/>
            <person name="Brown C.T."/>
            <person name="Hug L.A."/>
            <person name="Sharon I."/>
            <person name="Castelle C.J."/>
            <person name="Probst A.J."/>
            <person name="Thomas B.C."/>
            <person name="Singh A."/>
            <person name="Wilkins M.J."/>
            <person name="Karaoz U."/>
            <person name="Brodie E.L."/>
            <person name="Williams K.H."/>
            <person name="Hubbard S.S."/>
            <person name="Banfield J.F."/>
        </authorList>
    </citation>
    <scope>NUCLEOTIDE SEQUENCE [LARGE SCALE GENOMIC DNA]</scope>
</reference>
<name>A0A1G2HEM4_9BACT</name>
<sequence>MRWFKKSDESPKTESSKIETSEELETRMWQIVVSRGEATRFEYLSQEGEHVIMWYGAYGDLSDKYNFDRHEKDLRNGRRPLISDEWDHNKQVLIEDLARVFAHDLNRIVKINDVWFDAEGFKVTDQFNADRFESQLDTHPLKQVVRE</sequence>
<feature type="region of interest" description="Disordered" evidence="1">
    <location>
        <begin position="1"/>
        <end position="21"/>
    </location>
</feature>
<comment type="caution">
    <text evidence="2">The sequence shown here is derived from an EMBL/GenBank/DDBJ whole genome shotgun (WGS) entry which is preliminary data.</text>
</comment>
<evidence type="ECO:0000313" key="3">
    <source>
        <dbReference type="Proteomes" id="UP000178835"/>
    </source>
</evidence>
<gene>
    <name evidence="2" type="ORF">A2919_01120</name>
</gene>
<proteinExistence type="predicted"/>